<reference evidence="7 8" key="1">
    <citation type="submission" date="2015-03" db="EMBL/GenBank/DDBJ databases">
        <title>Genome sequence of Pseudoalteromonas aurantia.</title>
        <authorList>
            <person name="Xie B.-B."/>
            <person name="Rong J.-C."/>
            <person name="Qin Q.-L."/>
            <person name="Zhang Y.-Z."/>
        </authorList>
    </citation>
    <scope>NUCLEOTIDE SEQUENCE [LARGE SCALE GENOMIC DNA]</scope>
    <source>
        <strain evidence="7 8">208</strain>
    </source>
</reference>
<evidence type="ECO:0000256" key="4">
    <source>
        <dbReference type="SAM" id="Phobius"/>
    </source>
</evidence>
<protein>
    <recommendedName>
        <fullName evidence="2">histidine kinase</fullName>
        <ecNumber evidence="2">2.7.13.3</ecNumber>
    </recommendedName>
</protein>
<dbReference type="SUPFAM" id="SSF50998">
    <property type="entry name" value="Quinoprotein alcohol dehydrogenase-like"/>
    <property type="match status" value="2"/>
</dbReference>
<keyword evidence="4" id="KW-1133">Transmembrane helix</keyword>
<feature type="transmembrane region" description="Helical" evidence="4">
    <location>
        <begin position="726"/>
        <end position="748"/>
    </location>
</feature>
<dbReference type="InterPro" id="IPR004358">
    <property type="entry name" value="Sig_transdc_His_kin-like_C"/>
</dbReference>
<comment type="catalytic activity">
    <reaction evidence="1">
        <text>ATP + protein L-histidine = ADP + protein N-phospho-L-histidine.</text>
        <dbReference type="EC" id="2.7.13.3"/>
    </reaction>
</comment>
<feature type="domain" description="PAC" evidence="6">
    <location>
        <begin position="843"/>
        <end position="896"/>
    </location>
</feature>
<evidence type="ECO:0000256" key="1">
    <source>
        <dbReference type="ARBA" id="ARBA00000085"/>
    </source>
</evidence>
<comment type="caution">
    <text evidence="7">The sequence shown here is derived from an EMBL/GenBank/DDBJ whole genome shotgun (WGS) entry which is preliminary data.</text>
</comment>
<dbReference type="Pfam" id="PF07494">
    <property type="entry name" value="Reg_prop"/>
    <property type="match status" value="2"/>
</dbReference>
<dbReference type="InterPro" id="IPR013783">
    <property type="entry name" value="Ig-like_fold"/>
</dbReference>
<evidence type="ECO:0000313" key="7">
    <source>
        <dbReference type="EMBL" id="MBE0367711.1"/>
    </source>
</evidence>
<evidence type="ECO:0000259" key="5">
    <source>
        <dbReference type="PROSITE" id="PS50109"/>
    </source>
</evidence>
<dbReference type="Gene3D" id="2.60.40.10">
    <property type="entry name" value="Immunoglobulins"/>
    <property type="match status" value="1"/>
</dbReference>
<gene>
    <name evidence="7" type="ORF">PAUR_a1132</name>
</gene>
<dbReference type="PANTHER" id="PTHR43547:SF2">
    <property type="entry name" value="HYBRID SIGNAL TRANSDUCTION HISTIDINE KINASE C"/>
    <property type="match status" value="1"/>
</dbReference>
<keyword evidence="4" id="KW-0472">Membrane</keyword>
<dbReference type="InterPro" id="IPR013655">
    <property type="entry name" value="PAS_fold_3"/>
</dbReference>
<dbReference type="InterPro" id="IPR011047">
    <property type="entry name" value="Quinoprotein_ADH-like_sf"/>
</dbReference>
<dbReference type="Gene3D" id="1.10.287.130">
    <property type="match status" value="1"/>
</dbReference>
<dbReference type="InterPro" id="IPR000700">
    <property type="entry name" value="PAS-assoc_C"/>
</dbReference>
<sequence length="1185" mass="134012">MRHYDYRAGLSQVTVMALAQDQFGYIWIGTQAGLNRFDGHEFKTFASQQQNVKSLAGGFITELCVSNDKVWVGTSTGLSVYHTVEGRFTSLLASEFPVIGSDRVNWIDCKGEHVVVSTEDNTSYEVDKATLVPQALKIEGSYIRNVVQRGDNYFYLSNEGFMVYHKQAQTSVQLLSGEFKHMIYQGQRAMLISKSDRLISYDTLYQRVLWSRNFDAVQNITLHSLAITGNELLVASDNGVYLLDLQGKLLNHWYKRDRQHEGLQDNNILTVMRDKNQDLWIGTETRGLHFFSQLSESFGHVSEYNYPSAPIKSADIRNFAIDRNDRIWLATSNGVHIFDGKGFNGAHDLYPLLKVLDGSFVTRILFDDDHLWATTRGNGVVSFNLKTKKLLHLKPDIGNGPELSFNDVFLFKNRVLVSSRTMGAMYFDATSETLKSLYTNEQNAPSHVSSMSVVNGELWFGSIGNGLYRDIDGKLENLTTAEGLVSDLVFMLEQDQYGRVWVASESGLSLVTKEFTVERVFTQQSGLANNAIWGLVFDNLNHLWVGSSGGLSQINTNNFEIYNFSPVDGVQGNEFNYNAAWLAPDGRVFIGGAMGFNQFYPQKLRLDNSASPLLISHIELLGKSLTPSDEGLLKTAPELAESLLLKYDQDIVSLQYSSLDYGSEQQQFYYRVIGLSDKWLKLAKGVRQVNLLRLDPGSYIIESYTINRFNVQSPIHRFELKIDAPWWWDIYAKTLYVLTLLALIILIVRIRQKRYRQVVADNQKMSELRQRLELSLWASGDELWDWHLDQQTIYRHCVSPRVDYGKAENHMQLDDFIQFVHPKDNILLEDKVEACIRGNVESYEIAIRVKDLSGQWAWVLDRGKVVDRDESGKAIRIAGALKDITELKTHQNALQLLNEQLEIKVEMRTNELYKQNQMLEQAMLTLKQTQQELIESEKMASLGGLVAGVAHEINTPLGVALTAMTYNQECLQVVEKKLADKTLKQNDLVKAIAEQTQGYQLILRNLDRAQNLIGNFKQVAVDQSSETSRQINLKEYVEDVFHSLEPLIKGKEITIHVSGSDTVILTTYPGAIYQILTNLLNNSVLHGFEKRGNGEVLVTVAVDESSWYVNYTDDGVGMNEEMLKTIFDPFVTSKRSQGGCGLGMHIVYNLVTQLLKGEIKCFSEEGKGIAVKLKIPIDSVKEMAS</sequence>
<evidence type="ECO:0000256" key="3">
    <source>
        <dbReference type="ARBA" id="ARBA00022553"/>
    </source>
</evidence>
<keyword evidence="4" id="KW-0812">Transmembrane</keyword>
<dbReference type="InterPro" id="IPR035965">
    <property type="entry name" value="PAS-like_dom_sf"/>
</dbReference>
<evidence type="ECO:0000259" key="6">
    <source>
        <dbReference type="PROSITE" id="PS50113"/>
    </source>
</evidence>
<name>A0ABR9E9P0_9GAMM</name>
<proteinExistence type="predicted"/>
<dbReference type="SUPFAM" id="SSF55874">
    <property type="entry name" value="ATPase domain of HSP90 chaperone/DNA topoisomerase II/histidine kinase"/>
    <property type="match status" value="1"/>
</dbReference>
<dbReference type="InterPro" id="IPR003661">
    <property type="entry name" value="HisK_dim/P_dom"/>
</dbReference>
<dbReference type="Proteomes" id="UP000615755">
    <property type="component" value="Unassembled WGS sequence"/>
</dbReference>
<dbReference type="PANTHER" id="PTHR43547">
    <property type="entry name" value="TWO-COMPONENT HISTIDINE KINASE"/>
    <property type="match status" value="1"/>
</dbReference>
<dbReference type="PRINTS" id="PR00344">
    <property type="entry name" value="BCTRLSENSOR"/>
</dbReference>
<dbReference type="PROSITE" id="PS50109">
    <property type="entry name" value="HIS_KIN"/>
    <property type="match status" value="1"/>
</dbReference>
<evidence type="ECO:0000256" key="2">
    <source>
        <dbReference type="ARBA" id="ARBA00012438"/>
    </source>
</evidence>
<dbReference type="InterPro" id="IPR011110">
    <property type="entry name" value="Reg_prop"/>
</dbReference>
<dbReference type="Gene3D" id="3.30.565.10">
    <property type="entry name" value="Histidine kinase-like ATPase, C-terminal domain"/>
    <property type="match status" value="1"/>
</dbReference>
<keyword evidence="8" id="KW-1185">Reference proteome</keyword>
<dbReference type="SMART" id="SM00387">
    <property type="entry name" value="HATPase_c"/>
    <property type="match status" value="1"/>
</dbReference>
<dbReference type="Pfam" id="PF02518">
    <property type="entry name" value="HATPase_c"/>
    <property type="match status" value="1"/>
</dbReference>
<dbReference type="InterPro" id="IPR036890">
    <property type="entry name" value="HATPase_C_sf"/>
</dbReference>
<dbReference type="Gene3D" id="3.30.450.20">
    <property type="entry name" value="PAS domain"/>
    <property type="match status" value="1"/>
</dbReference>
<dbReference type="InterPro" id="IPR005467">
    <property type="entry name" value="His_kinase_dom"/>
</dbReference>
<dbReference type="InterPro" id="IPR003594">
    <property type="entry name" value="HATPase_dom"/>
</dbReference>
<dbReference type="SUPFAM" id="SSF55785">
    <property type="entry name" value="PYP-like sensor domain (PAS domain)"/>
    <property type="match status" value="1"/>
</dbReference>
<dbReference type="Pfam" id="PF08447">
    <property type="entry name" value="PAS_3"/>
    <property type="match status" value="1"/>
</dbReference>
<evidence type="ECO:0000313" key="8">
    <source>
        <dbReference type="Proteomes" id="UP000615755"/>
    </source>
</evidence>
<dbReference type="InterPro" id="IPR015943">
    <property type="entry name" value="WD40/YVTN_repeat-like_dom_sf"/>
</dbReference>
<feature type="domain" description="Histidine kinase" evidence="5">
    <location>
        <begin position="948"/>
        <end position="1179"/>
    </location>
</feature>
<keyword evidence="3" id="KW-0597">Phosphoprotein</keyword>
<dbReference type="Gene3D" id="2.130.10.10">
    <property type="entry name" value="YVTN repeat-like/Quinoprotein amine dehydrogenase"/>
    <property type="match status" value="3"/>
</dbReference>
<dbReference type="EMBL" id="AQGV01000012">
    <property type="protein sequence ID" value="MBE0367711.1"/>
    <property type="molecule type" value="Genomic_DNA"/>
</dbReference>
<dbReference type="SUPFAM" id="SSF47384">
    <property type="entry name" value="Homodimeric domain of signal transducing histidine kinase"/>
    <property type="match status" value="1"/>
</dbReference>
<dbReference type="EC" id="2.7.13.3" evidence="2"/>
<dbReference type="CDD" id="cd00082">
    <property type="entry name" value="HisKA"/>
    <property type="match status" value="1"/>
</dbReference>
<organism evidence="7 8">
    <name type="scientific">Pseudoalteromonas aurantia 208</name>
    <dbReference type="NCBI Taxonomy" id="1314867"/>
    <lineage>
        <taxon>Bacteria</taxon>
        <taxon>Pseudomonadati</taxon>
        <taxon>Pseudomonadota</taxon>
        <taxon>Gammaproteobacteria</taxon>
        <taxon>Alteromonadales</taxon>
        <taxon>Pseudoalteromonadaceae</taxon>
        <taxon>Pseudoalteromonas</taxon>
    </lineage>
</organism>
<dbReference type="InterPro" id="IPR036097">
    <property type="entry name" value="HisK_dim/P_sf"/>
</dbReference>
<dbReference type="PROSITE" id="PS50113">
    <property type="entry name" value="PAC"/>
    <property type="match status" value="1"/>
</dbReference>
<accession>A0ABR9E9P0</accession>